<reference evidence="1 2" key="1">
    <citation type="submission" date="2015-06" db="EMBL/GenBank/DDBJ databases">
        <title>Expansion of signal transduction pathways in fungi by whole-genome duplication.</title>
        <authorList>
            <consortium name="DOE Joint Genome Institute"/>
            <person name="Corrochano L.M."/>
            <person name="Kuo A."/>
            <person name="Marcet-Houben M."/>
            <person name="Polaino S."/>
            <person name="Salamov A."/>
            <person name="Villalobos J.M."/>
            <person name="Alvarez M.I."/>
            <person name="Avalos J."/>
            <person name="Benito E.P."/>
            <person name="Benoit I."/>
            <person name="Burger G."/>
            <person name="Camino L.P."/>
            <person name="Canovas D."/>
            <person name="Cerda-Olmedo E."/>
            <person name="Cheng J.-F."/>
            <person name="Dominguez A."/>
            <person name="Elias M."/>
            <person name="Eslava A.P."/>
            <person name="Glaser F."/>
            <person name="Grimwood J."/>
            <person name="Gutierrez G."/>
            <person name="Heitman J."/>
            <person name="Henrissat B."/>
            <person name="Iturriaga E.A."/>
            <person name="Lang B.F."/>
            <person name="Lavin J.L."/>
            <person name="Lee S."/>
            <person name="Li W."/>
            <person name="Lindquist E."/>
            <person name="Lopez-Garcia S."/>
            <person name="Luque E.M."/>
            <person name="Marcos A.T."/>
            <person name="Martin J."/>
            <person name="Mccluskey K."/>
            <person name="Medina H.R."/>
            <person name="Miralles-Duran A."/>
            <person name="Miyazaki A."/>
            <person name="Munoz-Torres E."/>
            <person name="Oguiza J.A."/>
            <person name="Ohm R."/>
            <person name="Olmedo M."/>
            <person name="Orejas M."/>
            <person name="Ortiz-Castellanos L."/>
            <person name="Pisabarro A.G."/>
            <person name="Rodriguez-Romero J."/>
            <person name="Ruiz-Herrera J."/>
            <person name="Ruiz-Vazquez R."/>
            <person name="Sanz C."/>
            <person name="Schackwitz W."/>
            <person name="Schmutz J."/>
            <person name="Shahriari M."/>
            <person name="Shelest E."/>
            <person name="Silva-Franco F."/>
            <person name="Soanes D."/>
            <person name="Syed K."/>
            <person name="Tagua V.G."/>
            <person name="Talbot N.J."/>
            <person name="Thon M."/>
            <person name="De Vries R.P."/>
            <person name="Wiebenga A."/>
            <person name="Yadav J.S."/>
            <person name="Braun E.L."/>
            <person name="Baker S."/>
            <person name="Garre V."/>
            <person name="Horwitz B."/>
            <person name="Torres-Martinez S."/>
            <person name="Idnurm A."/>
            <person name="Herrera-Estrella A."/>
            <person name="Gabaldon T."/>
            <person name="Grigoriev I.V."/>
        </authorList>
    </citation>
    <scope>NUCLEOTIDE SEQUENCE [LARGE SCALE GENOMIC DNA]</scope>
    <source>
        <strain evidence="1 2">CBS 277.49</strain>
    </source>
</reference>
<evidence type="ECO:0000313" key="2">
    <source>
        <dbReference type="Proteomes" id="UP000077051"/>
    </source>
</evidence>
<evidence type="ECO:0000313" key="1">
    <source>
        <dbReference type="EMBL" id="OAD00473.1"/>
    </source>
</evidence>
<protein>
    <submittedName>
        <fullName evidence="1">Uncharacterized protein</fullName>
    </submittedName>
</protein>
<dbReference type="OrthoDB" id="2250284at2759"/>
<name>A0A168IXD6_MUCCL</name>
<proteinExistence type="predicted"/>
<gene>
    <name evidence="1" type="ORF">MUCCIDRAFT_157064</name>
</gene>
<dbReference type="VEuPathDB" id="FungiDB:MUCCIDRAFT_157064"/>
<accession>A0A168IXD6</accession>
<dbReference type="AlphaFoldDB" id="A0A168IXD6"/>
<comment type="caution">
    <text evidence="1">The sequence shown here is derived from an EMBL/GenBank/DDBJ whole genome shotgun (WGS) entry which is preliminary data.</text>
</comment>
<keyword evidence="2" id="KW-1185">Reference proteome</keyword>
<dbReference type="Proteomes" id="UP000077051">
    <property type="component" value="Unassembled WGS sequence"/>
</dbReference>
<organism evidence="1 2">
    <name type="scientific">Mucor lusitanicus CBS 277.49</name>
    <dbReference type="NCBI Taxonomy" id="747725"/>
    <lineage>
        <taxon>Eukaryota</taxon>
        <taxon>Fungi</taxon>
        <taxon>Fungi incertae sedis</taxon>
        <taxon>Mucoromycota</taxon>
        <taxon>Mucoromycotina</taxon>
        <taxon>Mucoromycetes</taxon>
        <taxon>Mucorales</taxon>
        <taxon>Mucorineae</taxon>
        <taxon>Mucoraceae</taxon>
        <taxon>Mucor</taxon>
    </lineage>
</organism>
<sequence>MSAIQLEQDFPIGFAENRDQSGEATEFYVEWLDNSAEFPGLAAASTLNNANLTGGNWELLQRKELNEEDNIVEVDDEGAWSKISTTDQHPLYAQVTEKNAAELQPSKRRIQPLWPVQAAHAKRADDKENAIDEDTYQDDLGAELVDIHKSQSRRANRMGKLRKYHDLKTIDLHVQGVFRVAYSPKGATDVVWLPYDTSDPSATVSQHIFNMNADPKAQALRYASRFSHNFKKFACKTNHSKHPSFPDSGEYSVHSAIVKN</sequence>
<dbReference type="EMBL" id="AMYB01000007">
    <property type="protein sequence ID" value="OAD00473.1"/>
    <property type="molecule type" value="Genomic_DNA"/>
</dbReference>